<gene>
    <name evidence="2" type="ORF">BN11_4480005</name>
</gene>
<dbReference type="Proteomes" id="UP000035763">
    <property type="component" value="Unassembled WGS sequence"/>
</dbReference>
<accession>W6JY52</accession>
<comment type="caution">
    <text evidence="2">The sequence shown here is derived from an EMBL/GenBank/DDBJ whole genome shotgun (WGS) entry which is preliminary data.</text>
</comment>
<evidence type="ECO:0000313" key="3">
    <source>
        <dbReference type="Proteomes" id="UP000035763"/>
    </source>
</evidence>
<protein>
    <submittedName>
        <fullName evidence="2">Uncharacterized protein</fullName>
    </submittedName>
</protein>
<keyword evidence="1" id="KW-0472">Membrane</keyword>
<proteinExistence type="predicted"/>
<keyword evidence="1" id="KW-1133">Transmembrane helix</keyword>
<organism evidence="2 3">
    <name type="scientific">Nostocoides australiense Ben110</name>
    <dbReference type="NCBI Taxonomy" id="1193182"/>
    <lineage>
        <taxon>Bacteria</taxon>
        <taxon>Bacillati</taxon>
        <taxon>Actinomycetota</taxon>
        <taxon>Actinomycetes</taxon>
        <taxon>Micrococcales</taxon>
        <taxon>Intrasporangiaceae</taxon>
        <taxon>Nostocoides</taxon>
    </lineage>
</organism>
<dbReference type="RefSeq" id="WP_048699816.1">
    <property type="nucleotide sequence ID" value="NZ_HG764815.1"/>
</dbReference>
<sequence length="219" mass="21258">MIVAGGVVGRSVRAAALTALTLGVSGLAHSAGGMPLSLPGVLVALCALGPVTWAVSASRLRLGRLVVVLGAGQALAHISFLIAHGTSVASALSHAAAPMSGLSGPALSGTALSGTALPGTALSGTGHGGHVAALSGPELLPSGRMLLAHGVATVVLALLLAGGEAVLWRVLGALTRLPAAVSVPPFARLSGIPDRLHIAPPALWADARAMRGPPGCVTA</sequence>
<feature type="transmembrane region" description="Helical" evidence="1">
    <location>
        <begin position="146"/>
        <end position="168"/>
    </location>
</feature>
<name>W6JY52_9MICO</name>
<dbReference type="AlphaFoldDB" id="W6JY52"/>
<dbReference type="EMBL" id="CAJA01000388">
    <property type="protein sequence ID" value="CCH74458.1"/>
    <property type="molecule type" value="Genomic_DNA"/>
</dbReference>
<reference evidence="2 3" key="1">
    <citation type="journal article" date="2013" name="ISME J.">
        <title>A metabolic model for members of the genus Tetrasphaera involved in enhanced biological phosphorus removal.</title>
        <authorList>
            <person name="Kristiansen R."/>
            <person name="Nguyen H.T.T."/>
            <person name="Saunders A.M."/>
            <person name="Nielsen J.L."/>
            <person name="Wimmer R."/>
            <person name="Le V.Q."/>
            <person name="McIlroy S.J."/>
            <person name="Petrovski S."/>
            <person name="Seviour R.J."/>
            <person name="Calteau A."/>
            <person name="Nielsen K.L."/>
            <person name="Nielsen P.H."/>
        </authorList>
    </citation>
    <scope>NUCLEOTIDE SEQUENCE [LARGE SCALE GENOMIC DNA]</scope>
    <source>
        <strain evidence="2 3">Ben110</strain>
    </source>
</reference>
<keyword evidence="3" id="KW-1185">Reference proteome</keyword>
<keyword evidence="1" id="KW-0812">Transmembrane</keyword>
<feature type="transmembrane region" description="Helical" evidence="1">
    <location>
        <begin position="65"/>
        <end position="83"/>
    </location>
</feature>
<feature type="transmembrane region" description="Helical" evidence="1">
    <location>
        <begin position="40"/>
        <end position="58"/>
    </location>
</feature>
<evidence type="ECO:0000256" key="1">
    <source>
        <dbReference type="SAM" id="Phobius"/>
    </source>
</evidence>
<evidence type="ECO:0000313" key="2">
    <source>
        <dbReference type="EMBL" id="CCH74458.1"/>
    </source>
</evidence>